<dbReference type="Gene3D" id="1.20.120.10">
    <property type="entry name" value="Cytochrome c/b562"/>
    <property type="match status" value="1"/>
</dbReference>
<feature type="signal peptide" evidence="1">
    <location>
        <begin position="1"/>
        <end position="21"/>
    </location>
</feature>
<feature type="chain" id="PRO_5011958550" evidence="1">
    <location>
        <begin position="22"/>
        <end position="144"/>
    </location>
</feature>
<keyword evidence="3" id="KW-1185">Reference proteome</keyword>
<reference evidence="3" key="1">
    <citation type="submission" date="2017-01" db="EMBL/GenBank/DDBJ databases">
        <authorList>
            <person name="Varghese N."/>
            <person name="Submissions S."/>
        </authorList>
    </citation>
    <scope>NUCLEOTIDE SEQUENCE [LARGE SCALE GENOMIC DNA]</scope>
    <source>
        <strain evidence="3">DSM 19945</strain>
    </source>
</reference>
<gene>
    <name evidence="2" type="ORF">SAMN05421580_106107</name>
</gene>
<dbReference type="EMBL" id="FTOG01000006">
    <property type="protein sequence ID" value="SIS88238.1"/>
    <property type="molecule type" value="Genomic_DNA"/>
</dbReference>
<dbReference type="Proteomes" id="UP000186221">
    <property type="component" value="Unassembled WGS sequence"/>
</dbReference>
<accession>A0A1N7MQD6</accession>
<proteinExistence type="predicted"/>
<protein>
    <submittedName>
        <fullName evidence="2">Cytochrome c556</fullName>
    </submittedName>
</protein>
<dbReference type="GO" id="GO:0005506">
    <property type="term" value="F:iron ion binding"/>
    <property type="evidence" value="ECO:0007669"/>
    <property type="project" value="InterPro"/>
</dbReference>
<dbReference type="SUPFAM" id="SSF47175">
    <property type="entry name" value="Cytochromes"/>
    <property type="match status" value="1"/>
</dbReference>
<dbReference type="GO" id="GO:0020037">
    <property type="term" value="F:heme binding"/>
    <property type="evidence" value="ECO:0007669"/>
    <property type="project" value="InterPro"/>
</dbReference>
<dbReference type="GO" id="GO:0009055">
    <property type="term" value="F:electron transfer activity"/>
    <property type="evidence" value="ECO:0007669"/>
    <property type="project" value="InterPro"/>
</dbReference>
<dbReference type="GO" id="GO:0022900">
    <property type="term" value="P:electron transport chain"/>
    <property type="evidence" value="ECO:0007669"/>
    <property type="project" value="InterPro"/>
</dbReference>
<evidence type="ECO:0000313" key="2">
    <source>
        <dbReference type="EMBL" id="SIS88238.1"/>
    </source>
</evidence>
<dbReference type="InterPro" id="IPR002321">
    <property type="entry name" value="Cyt_c_II"/>
</dbReference>
<name>A0A1N7MQD6_9RHOB</name>
<dbReference type="Pfam" id="PF01322">
    <property type="entry name" value="Cytochrom_C_2"/>
    <property type="match status" value="1"/>
</dbReference>
<keyword evidence="1" id="KW-0732">Signal</keyword>
<dbReference type="RefSeq" id="WP_175610442.1">
    <property type="nucleotide sequence ID" value="NZ_FTOG01000006.1"/>
</dbReference>
<dbReference type="STRING" id="453582.SAMN05421580_106107"/>
<dbReference type="PROSITE" id="PS51009">
    <property type="entry name" value="CYTCII"/>
    <property type="match status" value="1"/>
</dbReference>
<sequence length="144" mass="15561">MHARLIPMMALSLALGTAAIAGEEAKDPDVKARIALMQDLKAHSKLLSETASGKIAYDAEKIEAVIEALRRDADQVGPAFKAPADDPVSEALPIIWQERSEFRLKVNRLLKAANELKGGSAKDIADTLNPVQAACKDCHGRFKM</sequence>
<organism evidence="2 3">
    <name type="scientific">Rhodobacter aestuarii</name>
    <dbReference type="NCBI Taxonomy" id="453582"/>
    <lineage>
        <taxon>Bacteria</taxon>
        <taxon>Pseudomonadati</taxon>
        <taxon>Pseudomonadota</taxon>
        <taxon>Alphaproteobacteria</taxon>
        <taxon>Rhodobacterales</taxon>
        <taxon>Rhodobacter group</taxon>
        <taxon>Rhodobacter</taxon>
    </lineage>
</organism>
<evidence type="ECO:0000256" key="1">
    <source>
        <dbReference type="SAM" id="SignalP"/>
    </source>
</evidence>
<evidence type="ECO:0000313" key="3">
    <source>
        <dbReference type="Proteomes" id="UP000186221"/>
    </source>
</evidence>
<dbReference type="AlphaFoldDB" id="A0A1N7MQD6"/>
<dbReference type="InterPro" id="IPR010980">
    <property type="entry name" value="Cyt_c/b562"/>
</dbReference>